<reference evidence="1 2" key="1">
    <citation type="submission" date="2023-08" db="EMBL/GenBank/DDBJ databases">
        <title>Bioegradation of LLDPE and BLDPE plastic by marine bacteria from coast plastic debris.</title>
        <authorList>
            <person name="Rong Z."/>
        </authorList>
    </citation>
    <scope>NUCLEOTIDE SEQUENCE [LARGE SCALE GENOMIC DNA]</scope>
    <source>
        <strain evidence="1 2">Z-2</strain>
    </source>
</reference>
<proteinExistence type="predicted"/>
<evidence type="ECO:0000313" key="1">
    <source>
        <dbReference type="EMBL" id="MDS1112346.1"/>
    </source>
</evidence>
<comment type="caution">
    <text evidence="1">The sequence shown here is derived from an EMBL/GenBank/DDBJ whole genome shotgun (WGS) entry which is preliminary data.</text>
</comment>
<evidence type="ECO:0000313" key="2">
    <source>
        <dbReference type="Proteomes" id="UP001265083"/>
    </source>
</evidence>
<dbReference type="EMBL" id="JAVLUS010000001">
    <property type="protein sequence ID" value="MDS1112346.1"/>
    <property type="molecule type" value="Genomic_DNA"/>
</dbReference>
<organism evidence="1 2">
    <name type="scientific">Gordonia westfalica</name>
    <dbReference type="NCBI Taxonomy" id="158898"/>
    <lineage>
        <taxon>Bacteria</taxon>
        <taxon>Bacillati</taxon>
        <taxon>Actinomycetota</taxon>
        <taxon>Actinomycetes</taxon>
        <taxon>Mycobacteriales</taxon>
        <taxon>Gordoniaceae</taxon>
        <taxon>Gordonia</taxon>
    </lineage>
</organism>
<sequence>MQTGKELVIKTTSQGLDKASEQRWEAAVDSGGRGEYAAALTMLTRLGEDVRSAHGGTPHGPDAAVLSLCRSTTASLLRQGGRHDLAHGLDGLAYGTVAGDDGAGDDHGWIDPVRAARADALIGLAADNLGLLRFRASARLLDRARAQLSGPDGQTPERWASAEPVDWLTHGRCRLRWEWVGAELGLYSGDAAAGLAHAEAADLLVRHLADTSDVPARHRLKTSLIHAAALAGVGETEESAARARGVVVDAGEHGLMPLEWAALSLLAGTGAASASEEKRHRGLRATLIGKGMALTRAE</sequence>
<gene>
    <name evidence="1" type="ORF">RD149_01040</name>
</gene>
<name>A0ABU2GLK5_9ACTN</name>
<dbReference type="Proteomes" id="UP001265083">
    <property type="component" value="Unassembled WGS sequence"/>
</dbReference>
<protein>
    <recommendedName>
        <fullName evidence="3">DNA-binding protein</fullName>
    </recommendedName>
</protein>
<keyword evidence="2" id="KW-1185">Reference proteome</keyword>
<accession>A0ABU2GLK5</accession>
<evidence type="ECO:0008006" key="3">
    <source>
        <dbReference type="Google" id="ProtNLM"/>
    </source>
</evidence>